<dbReference type="EMBL" id="BKCJ010270787">
    <property type="protein sequence ID" value="GEZ37003.1"/>
    <property type="molecule type" value="Genomic_DNA"/>
</dbReference>
<protein>
    <submittedName>
        <fullName evidence="2">Ribonuclease H-like domain-containing protein</fullName>
    </submittedName>
</protein>
<dbReference type="AlphaFoldDB" id="A0A699IBG2"/>
<dbReference type="PANTHER" id="PTHR48258">
    <property type="entry name" value="DUF4218 DOMAIN-CONTAINING PROTEIN-RELATED"/>
    <property type="match status" value="1"/>
</dbReference>
<dbReference type="InterPro" id="IPR013103">
    <property type="entry name" value="RVT_2"/>
</dbReference>
<dbReference type="PANTHER" id="PTHR48258:SF4">
    <property type="entry name" value="DUF4216 DOMAIN-CONTAINING PROTEIN"/>
    <property type="match status" value="1"/>
</dbReference>
<name>A0A699IBG2_TANCI</name>
<dbReference type="Pfam" id="PF07727">
    <property type="entry name" value="RVT_2"/>
    <property type="match status" value="2"/>
</dbReference>
<dbReference type="InterPro" id="IPR043502">
    <property type="entry name" value="DNA/RNA_pol_sf"/>
</dbReference>
<evidence type="ECO:0000313" key="2">
    <source>
        <dbReference type="EMBL" id="GEZ37003.1"/>
    </source>
</evidence>
<comment type="caution">
    <text evidence="2">The sequence shown here is derived from an EMBL/GenBank/DDBJ whole genome shotgun (WGS) entry which is preliminary data.</text>
</comment>
<feature type="domain" description="Reverse transcriptase Ty1/copia-type" evidence="1">
    <location>
        <begin position="104"/>
        <end position="175"/>
    </location>
</feature>
<organism evidence="2">
    <name type="scientific">Tanacetum cinerariifolium</name>
    <name type="common">Dalmatian daisy</name>
    <name type="synonym">Chrysanthemum cinerariifolium</name>
    <dbReference type="NCBI Taxonomy" id="118510"/>
    <lineage>
        <taxon>Eukaryota</taxon>
        <taxon>Viridiplantae</taxon>
        <taxon>Streptophyta</taxon>
        <taxon>Embryophyta</taxon>
        <taxon>Tracheophyta</taxon>
        <taxon>Spermatophyta</taxon>
        <taxon>Magnoliopsida</taxon>
        <taxon>eudicotyledons</taxon>
        <taxon>Gunneridae</taxon>
        <taxon>Pentapetalae</taxon>
        <taxon>asterids</taxon>
        <taxon>campanulids</taxon>
        <taxon>Asterales</taxon>
        <taxon>Asteraceae</taxon>
        <taxon>Asteroideae</taxon>
        <taxon>Anthemideae</taxon>
        <taxon>Anthemidinae</taxon>
        <taxon>Tanacetum</taxon>
    </lineage>
</organism>
<gene>
    <name evidence="2" type="ORF">Tci_508976</name>
</gene>
<accession>A0A699IBG2</accession>
<evidence type="ECO:0000259" key="1">
    <source>
        <dbReference type="Pfam" id="PF07727"/>
    </source>
</evidence>
<reference evidence="2" key="1">
    <citation type="journal article" date="2019" name="Sci. Rep.">
        <title>Draft genome of Tanacetum cinerariifolium, the natural source of mosquito coil.</title>
        <authorList>
            <person name="Yamashiro T."/>
            <person name="Shiraishi A."/>
            <person name="Satake H."/>
            <person name="Nakayama K."/>
        </authorList>
    </citation>
    <scope>NUCLEOTIDE SEQUENCE</scope>
</reference>
<dbReference type="SUPFAM" id="SSF56672">
    <property type="entry name" value="DNA/RNA polymerases"/>
    <property type="match status" value="1"/>
</dbReference>
<sequence>MWLFRHKYHVDGSLSRYKARLVTDGRNQQYGVDCNDTFSLIVKTATIRIVLSLALARNWHVHQLDVTNAVLNGDLTETVYMYQASGFVDSRFPHHHDTEVAYLLIYIDDIVLKASSTTLLQRIISFLHKEFDMTDSGALNYFLGISVTRDARGMILSQKKYAMELLEHAHMLNCGLQYLTFTRPDIFYAAQQICLHMHDPREPHLAALKRVFVIFVVTLSRSIAEAEYRGVANVVAEAAWIHNLLRELHNPLFTATLVNCDNLENRVHPQLYNLVGTHGETGSRIQHEGEYTGPVEDDERTYMEVDEVVPSNVKTTYESNYHSSLLEGTKGCHKNLKVKVTSELFKWKSKDTRGCQKNLESLRKNLRECKYMGDAMTNAHTYILLNCEEVRPFVRLFNDLTRQRRPNIDANGLDIYRDQHFAAWFQNYVFQELNDISQDLKDLAQGPIDSCHTYKGYFINGYKFHTQRHSEGRLSNKSGVCVRGSVYNEDERDYYGILDDVIEVEYQCKIHGKGNCVVVLFKCKDDLVHIDSKVKLFNGNPFVLASQTEQVYYGPYPRMSKELRDWWALIKSQDEVKMKLLTECI</sequence>
<proteinExistence type="predicted"/>
<feature type="domain" description="Reverse transcriptase Ty1/copia-type" evidence="1">
    <location>
        <begin position="2"/>
        <end position="88"/>
    </location>
</feature>